<dbReference type="InterPro" id="IPR023366">
    <property type="entry name" value="ATP_synth_asu-like_sf"/>
</dbReference>
<feature type="region of interest" description="Disordered" evidence="12">
    <location>
        <begin position="330"/>
        <end position="351"/>
    </location>
</feature>
<evidence type="ECO:0000256" key="7">
    <source>
        <dbReference type="ARBA" id="ARBA00022840"/>
    </source>
</evidence>
<feature type="domain" description="ATPase F1/V1/A1 complex alpha/beta subunit N-terminal" evidence="15">
    <location>
        <begin position="66"/>
        <end position="132"/>
    </location>
</feature>
<evidence type="ECO:0000313" key="17">
    <source>
        <dbReference type="Proteomes" id="UP000001067"/>
    </source>
</evidence>
<feature type="domain" description="ATPase F1/V1/A1 complex alpha/beta subunit nucleotide-binding" evidence="13">
    <location>
        <begin position="189"/>
        <end position="297"/>
    </location>
</feature>
<dbReference type="GO" id="GO:0046933">
    <property type="term" value="F:proton-transporting ATP synthase activity, rotational mechanism"/>
    <property type="evidence" value="ECO:0007669"/>
    <property type="project" value="InterPro"/>
</dbReference>
<keyword evidence="4" id="KW-0813">Transport</keyword>
<keyword evidence="10" id="KW-0139">CF(1)</keyword>
<protein>
    <recommendedName>
        <fullName evidence="3">ATP synthase subunit alpha, mitochondrial</fullName>
    </recommendedName>
</protein>
<accession>E3S9K0</accession>
<evidence type="ECO:0000256" key="9">
    <source>
        <dbReference type="ARBA" id="ARBA00023136"/>
    </source>
</evidence>
<evidence type="ECO:0000259" key="13">
    <source>
        <dbReference type="Pfam" id="PF00006"/>
    </source>
</evidence>
<feature type="compositionally biased region" description="Polar residues" evidence="12">
    <location>
        <begin position="489"/>
        <end position="499"/>
    </location>
</feature>
<dbReference type="AlphaFoldDB" id="E3S9K0"/>
<dbReference type="InterPro" id="IPR000194">
    <property type="entry name" value="ATPase_F1/V1/A1_a/bsu_nucl-bd"/>
</dbReference>
<evidence type="ECO:0000256" key="10">
    <source>
        <dbReference type="ARBA" id="ARBA00023196"/>
    </source>
</evidence>
<dbReference type="STRING" id="861557.E3S9K0"/>
<evidence type="ECO:0000259" key="15">
    <source>
        <dbReference type="Pfam" id="PF02874"/>
    </source>
</evidence>
<feature type="domain" description="ATPase F1/V1/A1 complex alpha/beta subunit nucleotide-binding" evidence="13">
    <location>
        <begin position="817"/>
        <end position="942"/>
    </location>
</feature>
<keyword evidence="5" id="KW-0547">Nucleotide-binding</keyword>
<dbReference type="KEGG" id="pte:PTT_19731"/>
<evidence type="ECO:0000313" key="16">
    <source>
        <dbReference type="EMBL" id="EFQ85353.1"/>
    </source>
</evidence>
<dbReference type="eggNOG" id="KOG1353">
    <property type="taxonomic scope" value="Eukaryota"/>
</dbReference>
<feature type="compositionally biased region" description="Polar residues" evidence="12">
    <location>
        <begin position="436"/>
        <end position="446"/>
    </location>
</feature>
<dbReference type="FunFam" id="3.40.50.300:FF:002432">
    <property type="entry name" value="ATP synthase subunit alpha, mitochondrial"/>
    <property type="match status" value="1"/>
</dbReference>
<dbReference type="Pfam" id="PF00306">
    <property type="entry name" value="ATP-synt_ab_C"/>
    <property type="match status" value="1"/>
</dbReference>
<dbReference type="InterPro" id="IPR020003">
    <property type="entry name" value="ATPase_a/bsu_AS"/>
</dbReference>
<feature type="region of interest" description="Disordered" evidence="12">
    <location>
        <begin position="420"/>
        <end position="454"/>
    </location>
</feature>
<dbReference type="InterPro" id="IPR038376">
    <property type="entry name" value="ATP_synth_asu_C_sf"/>
</dbReference>
<dbReference type="PROSITE" id="PS00152">
    <property type="entry name" value="ATPASE_ALPHA_BETA"/>
    <property type="match status" value="1"/>
</dbReference>
<dbReference type="FunFam" id="1.20.150.20:FF:000001">
    <property type="entry name" value="ATP synthase subunit alpha"/>
    <property type="match status" value="1"/>
</dbReference>
<keyword evidence="8" id="KW-0406">Ion transport</keyword>
<dbReference type="InterPro" id="IPR004100">
    <property type="entry name" value="ATPase_F1/V1/A1_a/bsu_N"/>
</dbReference>
<name>E3S9K0_PYRTT</name>
<evidence type="ECO:0000256" key="11">
    <source>
        <dbReference type="ARBA" id="ARBA00023310"/>
    </source>
</evidence>
<dbReference type="PANTHER" id="PTHR48082:SF2">
    <property type="entry name" value="ATP SYNTHASE SUBUNIT ALPHA, MITOCHONDRIAL"/>
    <property type="match status" value="1"/>
</dbReference>
<evidence type="ECO:0000256" key="12">
    <source>
        <dbReference type="SAM" id="MobiDB-lite"/>
    </source>
</evidence>
<dbReference type="EMBL" id="GL537929">
    <property type="protein sequence ID" value="EFQ85353.1"/>
    <property type="molecule type" value="Genomic_DNA"/>
</dbReference>
<evidence type="ECO:0000256" key="2">
    <source>
        <dbReference type="ARBA" id="ARBA00008936"/>
    </source>
</evidence>
<evidence type="ECO:0000256" key="4">
    <source>
        <dbReference type="ARBA" id="ARBA00022448"/>
    </source>
</evidence>
<dbReference type="InterPro" id="IPR027417">
    <property type="entry name" value="P-loop_NTPase"/>
</dbReference>
<sequence>MFSRAIRQSSRRVAAISATSRIASTRAPTFTSAIRSYASDAKATPTEVSSILEQRIRGVQEETSLSETGRVLSVGDGIARVHGMNNVQAEELVEFASGVKGMCMNLEAGQVGVVLFGSDRLVKEGETVKRTGEIVDVPVGEALLGRVVDALGNPIDGKGPLKTTERRRAQLKAPGILPRQSVKEPVQTGLKSVDAMVPIGRGQRELIIGDRQTGKTAVALDAMLNQKRWNASSDEKKKLYCIYVAVGQKRSTVAQLVKTLEENDAMKYTIIVAATASEAAPLQYIAPFTGCSMGEWAAVAAEASNHRHIGTIGAVGSIVANNHLHDGGVHPPTPALCSSGSDPDLADSEHNADSIYHSHPFTRAATAAEASNHLHVGTTISALYSSGSGSNLNDTEHNADGVYLGHLFTRAAAAVSGIIANKHPHDDGGHPPTPALYSSGSGSNLNDTEHNADGVYHSHPFTRTAAAVSGIVANKHPHDDGGHPPTPALYSSGSSSNLNDTEHNTDGVHHDHPSTRAAAASAEASDHLYVSTAGVLAAAAAAAEASNHLYVSTAGAVRCAEASKHLHDDKENVLEQGLCASGSDMADTEDVGFEHSMDDVYPGYPSTRAATAAAEATNGLYISTAGAVRWAEANKHLDDDKENVPEQGLCASGSDMADTEDVGFEHFMDDIYPGYPSTRATAAAAEASNRLYGSTAGAVRWAEANKHPPASRWRTPPTPAVYAPGLDSHLTDTEHNTDGVYHGHPFTRAVAATEASNYLHVGTTIGAVGGIVASNHPHDDGVYPPTPALYSSGSDFDSTDTEDFDIEEDVRPGYPSMMEEFRDNGKHALIIYDDLTKQAVAYRQMSLLLRRPPGREAYPGDVFYLHSRLLERAAKMNDKLGGGSLTALPIIETQGGDVSAYIPTNVISITATDTRPDGQIFLESELFYKGIRPAINVGLSVSRVGSAAQVKAMKQVAGSLKLFLAQYREVAAFAQFGSDLDAATKQTLSRGERLTELLKQKQYSPMAVNEMVPLIYAGINGLLDNVPVNKILQWEADFLAHLKSNESDMLNKIDREGALSKELEAQLREVAQSFTKSFIA</sequence>
<gene>
    <name evidence="16" type="ORF">PTT_19731</name>
</gene>
<keyword evidence="9" id="KW-0472">Membrane</keyword>
<feature type="compositionally biased region" description="Basic and acidic residues" evidence="12">
    <location>
        <begin position="500"/>
        <end position="514"/>
    </location>
</feature>
<keyword evidence="17" id="KW-1185">Reference proteome</keyword>
<feature type="domain" description="ATP synthase alpha subunit C-terminal" evidence="14">
    <location>
        <begin position="949"/>
        <end position="1074"/>
    </location>
</feature>
<dbReference type="GO" id="GO:0043531">
    <property type="term" value="F:ADP binding"/>
    <property type="evidence" value="ECO:0007669"/>
    <property type="project" value="TreeGrafter"/>
</dbReference>
<evidence type="ECO:0000256" key="8">
    <source>
        <dbReference type="ARBA" id="ARBA00023065"/>
    </source>
</evidence>
<dbReference type="CDD" id="cd18113">
    <property type="entry name" value="ATP-synt_F1_alpha_C"/>
    <property type="match status" value="1"/>
</dbReference>
<dbReference type="FunFam" id="2.40.30.20:FF:000001">
    <property type="entry name" value="ATP synthase subunit alpha"/>
    <property type="match status" value="1"/>
</dbReference>
<feature type="region of interest" description="Disordered" evidence="12">
    <location>
        <begin position="473"/>
        <end position="520"/>
    </location>
</feature>
<organism evidence="17">
    <name type="scientific">Pyrenophora teres f. teres (strain 0-1)</name>
    <name type="common">Barley net blotch fungus</name>
    <name type="synonym">Drechslera teres f. teres</name>
    <dbReference type="NCBI Taxonomy" id="861557"/>
    <lineage>
        <taxon>Eukaryota</taxon>
        <taxon>Fungi</taxon>
        <taxon>Dikarya</taxon>
        <taxon>Ascomycota</taxon>
        <taxon>Pezizomycotina</taxon>
        <taxon>Dothideomycetes</taxon>
        <taxon>Pleosporomycetidae</taxon>
        <taxon>Pleosporales</taxon>
        <taxon>Pleosporineae</taxon>
        <taxon>Pleosporaceae</taxon>
        <taxon>Pyrenophora</taxon>
    </lineage>
</organism>
<dbReference type="OrthoDB" id="9805536at2759"/>
<dbReference type="Pfam" id="PF00006">
    <property type="entry name" value="ATP-synt_ab"/>
    <property type="match status" value="2"/>
</dbReference>
<dbReference type="Pfam" id="PF02874">
    <property type="entry name" value="ATP-synt_ab_N"/>
    <property type="match status" value="1"/>
</dbReference>
<dbReference type="GO" id="GO:0005743">
    <property type="term" value="C:mitochondrial inner membrane"/>
    <property type="evidence" value="ECO:0007669"/>
    <property type="project" value="UniProtKB-SubCell"/>
</dbReference>
<evidence type="ECO:0000256" key="6">
    <source>
        <dbReference type="ARBA" id="ARBA00022781"/>
    </source>
</evidence>
<evidence type="ECO:0000259" key="14">
    <source>
        <dbReference type="Pfam" id="PF00306"/>
    </source>
</evidence>
<proteinExistence type="inferred from homology"/>
<dbReference type="SUPFAM" id="SSF47917">
    <property type="entry name" value="C-terminal domain of alpha and beta subunits of F1 ATP synthase"/>
    <property type="match status" value="1"/>
</dbReference>
<evidence type="ECO:0000256" key="1">
    <source>
        <dbReference type="ARBA" id="ARBA00004273"/>
    </source>
</evidence>
<dbReference type="SUPFAM" id="SSF50615">
    <property type="entry name" value="N-terminal domain of alpha and beta subunits of F1 ATP synthase"/>
    <property type="match status" value="1"/>
</dbReference>
<dbReference type="Gene3D" id="2.40.30.20">
    <property type="match status" value="1"/>
</dbReference>
<reference evidence="16 17" key="1">
    <citation type="journal article" date="2010" name="Genome Biol.">
        <title>A first genome assembly of the barley fungal pathogen Pyrenophora teres f. teres.</title>
        <authorList>
            <person name="Ellwood S.R."/>
            <person name="Liu Z."/>
            <person name="Syme R.A."/>
            <person name="Lai Z."/>
            <person name="Hane J.K."/>
            <person name="Keiper F."/>
            <person name="Moffat C.S."/>
            <person name="Oliver R.P."/>
            <person name="Friesen T.L."/>
        </authorList>
    </citation>
    <scope>NUCLEOTIDE SEQUENCE [LARGE SCALE GENOMIC DNA]</scope>
    <source>
        <strain evidence="16 17">0-1</strain>
    </source>
</reference>
<dbReference type="GO" id="GO:0045259">
    <property type="term" value="C:proton-transporting ATP synthase complex"/>
    <property type="evidence" value="ECO:0007669"/>
    <property type="project" value="UniProtKB-KW"/>
</dbReference>
<dbReference type="HOGENOM" id="CLU_010091_2_0_1"/>
<dbReference type="CDD" id="cd18116">
    <property type="entry name" value="ATP-synt_F1_alpha_N"/>
    <property type="match status" value="1"/>
</dbReference>
<dbReference type="GO" id="GO:0005524">
    <property type="term" value="F:ATP binding"/>
    <property type="evidence" value="ECO:0007669"/>
    <property type="project" value="UniProtKB-KW"/>
</dbReference>
<dbReference type="FunFam" id="3.40.50.300:FF:004039">
    <property type="entry name" value="ATP synthase subunit alpha, mitochondrial"/>
    <property type="match status" value="1"/>
</dbReference>
<dbReference type="InterPro" id="IPR036121">
    <property type="entry name" value="ATPase_F1/V1/A1_a/bsu_N_sf"/>
</dbReference>
<dbReference type="PANTHER" id="PTHR48082">
    <property type="entry name" value="ATP SYNTHASE SUBUNIT ALPHA, MITOCHONDRIAL"/>
    <property type="match status" value="1"/>
</dbReference>
<keyword evidence="7" id="KW-0067">ATP-binding</keyword>
<keyword evidence="11" id="KW-0066">ATP synthesis</keyword>
<dbReference type="SUPFAM" id="SSF52540">
    <property type="entry name" value="P-loop containing nucleoside triphosphate hydrolases"/>
    <property type="match status" value="2"/>
</dbReference>
<evidence type="ECO:0000256" key="3">
    <source>
        <dbReference type="ARBA" id="ARBA00016087"/>
    </source>
</evidence>
<comment type="similarity">
    <text evidence="2">Belongs to the ATPase alpha/beta chains family.</text>
</comment>
<dbReference type="InterPro" id="IPR000793">
    <property type="entry name" value="ATP_synth_asu_C"/>
</dbReference>
<dbReference type="Proteomes" id="UP000001067">
    <property type="component" value="Unassembled WGS sequence"/>
</dbReference>
<dbReference type="HAMAP" id="MF_01346">
    <property type="entry name" value="ATP_synth_alpha_bact"/>
    <property type="match status" value="1"/>
</dbReference>
<dbReference type="Gene3D" id="1.20.150.20">
    <property type="entry name" value="ATP synthase alpha/beta chain, C-terminal domain"/>
    <property type="match status" value="1"/>
</dbReference>
<dbReference type="InterPro" id="IPR005294">
    <property type="entry name" value="ATP_synth_F1_asu"/>
</dbReference>
<evidence type="ECO:0000256" key="5">
    <source>
        <dbReference type="ARBA" id="ARBA00022741"/>
    </source>
</evidence>
<comment type="subcellular location">
    <subcellularLocation>
        <location evidence="1">Mitochondrion inner membrane</location>
    </subcellularLocation>
</comment>
<keyword evidence="6" id="KW-0375">Hydrogen ion transport</keyword>
<dbReference type="Gene3D" id="3.40.50.300">
    <property type="entry name" value="P-loop containing nucleotide triphosphate hydrolases"/>
    <property type="match status" value="2"/>
</dbReference>